<evidence type="ECO:0000259" key="15">
    <source>
        <dbReference type="PROSITE" id="PS50112"/>
    </source>
</evidence>
<evidence type="ECO:0000256" key="11">
    <source>
        <dbReference type="PROSITE-ProRule" id="PRU00284"/>
    </source>
</evidence>
<dbReference type="InterPro" id="IPR003660">
    <property type="entry name" value="HAMP_dom"/>
</dbReference>
<evidence type="ECO:0000256" key="3">
    <source>
        <dbReference type="ARBA" id="ARBA00022481"/>
    </source>
</evidence>
<comment type="caution">
    <text evidence="17">The sequence shown here is derived from an EMBL/GenBank/DDBJ whole genome shotgun (WGS) entry which is preliminary data.</text>
</comment>
<keyword evidence="18" id="KW-1185">Reference proteome</keyword>
<dbReference type="GO" id="GO:0052131">
    <property type="term" value="P:positive aerotaxis"/>
    <property type="evidence" value="ECO:0007669"/>
    <property type="project" value="UniProtKB-ARBA"/>
</dbReference>
<keyword evidence="5" id="KW-0997">Cell inner membrane</keyword>
<proteinExistence type="inferred from homology"/>
<dbReference type="Proteomes" id="UP000588806">
    <property type="component" value="Unassembled WGS sequence"/>
</dbReference>
<dbReference type="SMART" id="SM00283">
    <property type="entry name" value="MA"/>
    <property type="match status" value="1"/>
</dbReference>
<dbReference type="PROSITE" id="PS50111">
    <property type="entry name" value="CHEMOTAXIS_TRANSDUC_2"/>
    <property type="match status" value="1"/>
</dbReference>
<dbReference type="PANTHER" id="PTHR43531:SF14">
    <property type="entry name" value="METHYL-ACCEPTING CHEMOTAXIS PROTEIN I-RELATED"/>
    <property type="match status" value="1"/>
</dbReference>
<dbReference type="Pfam" id="PF00672">
    <property type="entry name" value="HAMP"/>
    <property type="match status" value="1"/>
</dbReference>
<dbReference type="Pfam" id="PF00015">
    <property type="entry name" value="MCPsignal"/>
    <property type="match status" value="1"/>
</dbReference>
<evidence type="ECO:0000256" key="1">
    <source>
        <dbReference type="ARBA" id="ARBA00004429"/>
    </source>
</evidence>
<dbReference type="GO" id="GO:0007165">
    <property type="term" value="P:signal transduction"/>
    <property type="evidence" value="ECO:0007669"/>
    <property type="project" value="UniProtKB-KW"/>
</dbReference>
<evidence type="ECO:0000313" key="17">
    <source>
        <dbReference type="EMBL" id="NOG32352.1"/>
    </source>
</evidence>
<dbReference type="PROSITE" id="PS50885">
    <property type="entry name" value="HAMP"/>
    <property type="match status" value="1"/>
</dbReference>
<dbReference type="PROSITE" id="PS50112">
    <property type="entry name" value="PAS"/>
    <property type="match status" value="1"/>
</dbReference>
<evidence type="ECO:0000256" key="5">
    <source>
        <dbReference type="ARBA" id="ARBA00022519"/>
    </source>
</evidence>
<comment type="subcellular location">
    <subcellularLocation>
        <location evidence="1">Cell inner membrane</location>
        <topology evidence="1">Multi-pass membrane protein</topology>
    </subcellularLocation>
</comment>
<name>A0A7Y3XA40_9GAMM</name>
<evidence type="ECO:0000256" key="13">
    <source>
        <dbReference type="SAM" id="Phobius"/>
    </source>
</evidence>
<evidence type="ECO:0000259" key="16">
    <source>
        <dbReference type="PROSITE" id="PS50885"/>
    </source>
</evidence>
<feature type="transmembrane region" description="Helical" evidence="13">
    <location>
        <begin position="351"/>
        <end position="373"/>
    </location>
</feature>
<dbReference type="GO" id="GO:0004888">
    <property type="term" value="F:transmembrane signaling receptor activity"/>
    <property type="evidence" value="ECO:0007669"/>
    <property type="project" value="InterPro"/>
</dbReference>
<keyword evidence="6 13" id="KW-0812">Transmembrane</keyword>
<dbReference type="InterPro" id="IPR000014">
    <property type="entry name" value="PAS"/>
</dbReference>
<reference evidence="17 18" key="2">
    <citation type="submission" date="2020-06" db="EMBL/GenBank/DDBJ databases">
        <title>Halomonas songnenensis sp. nov., a moderately halophilic bacterium isolated from saline and alkaline soils.</title>
        <authorList>
            <person name="Jiang J."/>
            <person name="Pan Y."/>
        </authorList>
    </citation>
    <scope>NUCLEOTIDE SEQUENCE [LARGE SCALE GENOMIC DNA]</scope>
    <source>
        <strain evidence="17 18">TBZ9</strain>
    </source>
</reference>
<dbReference type="SMART" id="SM00304">
    <property type="entry name" value="HAMP"/>
    <property type="match status" value="1"/>
</dbReference>
<dbReference type="FunFam" id="3.30.450.20:FF:000046">
    <property type="entry name" value="Aerotaxis sensor receptor"/>
    <property type="match status" value="1"/>
</dbReference>
<sequence length="709" mass="77495">MRNNQPVTQREYPLTDTHLLISRTDLKGRITYANDDFISTSGYEWDELVGQPHNLIRHPDMPEAAYADFWATIQRGETWRGLVKNRCKNGDHYWVEANVTPILEDGQCQGYTSVRVKPSDEDIQRAETCYRRLREGKRTFFTLDHGAIVRRGVTGWLLRLNLRTVRAKLVMMIMVPVLLLLLSGVVSIYGLTSSSDRISEINTGSVQDIADLQRIDQLLADLIIDLEQPVRNPRAMRLSEIEALADETTATAEQIDAARERFLAGKAIDANPEGDPARFDNQLTTVIEQGIEPTMTALLDGNGFDADDAFNQVLRPQAEALGQITRSMVEDKLAFANTLAEESLQQERNLLITQGAILLASILGLVVLGLLVIRAITTPLRQATDATLQIASGNLAARLPRITRDEVGKLAKALSIMHHSLTATTRTIKSGVEVVAPASASIAQGNEELSARTEQQAASLQQTASSMEEMTATVQQNTDNARQANGLAGENAVTMDKTGDLMQSVVQSMERITQSAQHMKEMVDAIDNIAFQTNILALNASVEAARAGEQGRGFAVVAEEVRKLAGRSGEAAKEIRTLIASSSQDIDSGAQEVRKAEAAMNEALDASRRVKDIMGEISAASEQQSGGITEINQAINEMDQMTQQNAARVQETAHAAVQLERQAEHLALQMGIYRMPGAGLETLQESQQQQGAALSLPGTAKAVHDKRDF</sequence>
<keyword evidence="8 13" id="KW-0472">Membrane</keyword>
<dbReference type="SUPFAM" id="SSF58104">
    <property type="entry name" value="Methyl-accepting chemotaxis protein (MCP) signaling domain"/>
    <property type="match status" value="1"/>
</dbReference>
<organism evidence="17 18">
    <name type="scientific">Vreelandella azerica</name>
    <dbReference type="NCBI Taxonomy" id="2732867"/>
    <lineage>
        <taxon>Bacteria</taxon>
        <taxon>Pseudomonadati</taxon>
        <taxon>Pseudomonadota</taxon>
        <taxon>Gammaproteobacteria</taxon>
        <taxon>Oceanospirillales</taxon>
        <taxon>Halomonadaceae</taxon>
        <taxon>Vreelandella</taxon>
    </lineage>
</organism>
<dbReference type="SUPFAM" id="SSF55785">
    <property type="entry name" value="PYP-like sensor domain (PAS domain)"/>
    <property type="match status" value="1"/>
</dbReference>
<comment type="similarity">
    <text evidence="10">Belongs to the methyl-accepting chemotaxis (MCP) protein family.</text>
</comment>
<evidence type="ECO:0000256" key="12">
    <source>
        <dbReference type="SAM" id="MobiDB-lite"/>
    </source>
</evidence>
<evidence type="ECO:0000256" key="7">
    <source>
        <dbReference type="ARBA" id="ARBA00022989"/>
    </source>
</evidence>
<keyword evidence="4" id="KW-0145">Chemotaxis</keyword>
<dbReference type="InterPro" id="IPR035965">
    <property type="entry name" value="PAS-like_dom_sf"/>
</dbReference>
<dbReference type="InterPro" id="IPR013655">
    <property type="entry name" value="PAS_fold_3"/>
</dbReference>
<dbReference type="PRINTS" id="PR00260">
    <property type="entry name" value="CHEMTRNSDUCR"/>
</dbReference>
<dbReference type="PANTHER" id="PTHR43531">
    <property type="entry name" value="PROTEIN ICFG"/>
    <property type="match status" value="1"/>
</dbReference>
<dbReference type="EMBL" id="JABFHI010000005">
    <property type="protein sequence ID" value="NOG32352.1"/>
    <property type="molecule type" value="Genomic_DNA"/>
</dbReference>
<dbReference type="Pfam" id="PF02203">
    <property type="entry name" value="TarH"/>
    <property type="match status" value="1"/>
</dbReference>
<gene>
    <name evidence="17" type="ORF">HLB35_12395</name>
</gene>
<evidence type="ECO:0000256" key="4">
    <source>
        <dbReference type="ARBA" id="ARBA00022500"/>
    </source>
</evidence>
<feature type="domain" description="PAS" evidence="15">
    <location>
        <begin position="25"/>
        <end position="60"/>
    </location>
</feature>
<dbReference type="GO" id="GO:0005886">
    <property type="term" value="C:plasma membrane"/>
    <property type="evidence" value="ECO:0007669"/>
    <property type="project" value="UniProtKB-SubCell"/>
</dbReference>
<dbReference type="Pfam" id="PF08447">
    <property type="entry name" value="PAS_3"/>
    <property type="match status" value="1"/>
</dbReference>
<dbReference type="RefSeq" id="WP_171702830.1">
    <property type="nucleotide sequence ID" value="NZ_JABFHI010000005.1"/>
</dbReference>
<dbReference type="CDD" id="cd00130">
    <property type="entry name" value="PAS"/>
    <property type="match status" value="1"/>
</dbReference>
<feature type="domain" description="HAMP" evidence="16">
    <location>
        <begin position="374"/>
        <end position="426"/>
    </location>
</feature>
<dbReference type="InterPro" id="IPR004090">
    <property type="entry name" value="Chemotax_Me-accpt_rcpt"/>
</dbReference>
<dbReference type="NCBIfam" id="TIGR00229">
    <property type="entry name" value="sensory_box"/>
    <property type="match status" value="1"/>
</dbReference>
<feature type="domain" description="Methyl-accepting transducer" evidence="14">
    <location>
        <begin position="431"/>
        <end position="660"/>
    </location>
</feature>
<keyword evidence="3" id="KW-0488">Methylation</keyword>
<dbReference type="FunFam" id="1.10.287.950:FF:000001">
    <property type="entry name" value="Methyl-accepting chemotaxis sensory transducer"/>
    <property type="match status" value="1"/>
</dbReference>
<dbReference type="InterPro" id="IPR003122">
    <property type="entry name" value="Tar_rcpt_lig-bd"/>
</dbReference>
<evidence type="ECO:0000256" key="8">
    <source>
        <dbReference type="ARBA" id="ARBA00023136"/>
    </source>
</evidence>
<dbReference type="CDD" id="cd06225">
    <property type="entry name" value="HAMP"/>
    <property type="match status" value="1"/>
</dbReference>
<dbReference type="InterPro" id="IPR004089">
    <property type="entry name" value="MCPsignal_dom"/>
</dbReference>
<feature type="region of interest" description="Disordered" evidence="12">
    <location>
        <begin position="690"/>
        <end position="709"/>
    </location>
</feature>
<evidence type="ECO:0000256" key="10">
    <source>
        <dbReference type="ARBA" id="ARBA00029447"/>
    </source>
</evidence>
<dbReference type="CDD" id="cd11386">
    <property type="entry name" value="MCP_signal"/>
    <property type="match status" value="1"/>
</dbReference>
<dbReference type="AlphaFoldDB" id="A0A7Y3XA40"/>
<evidence type="ECO:0000313" key="18">
    <source>
        <dbReference type="Proteomes" id="UP000588806"/>
    </source>
</evidence>
<dbReference type="InterPro" id="IPR051310">
    <property type="entry name" value="MCP_chemotaxis"/>
</dbReference>
<dbReference type="Gene3D" id="3.30.450.20">
    <property type="entry name" value="PAS domain"/>
    <property type="match status" value="1"/>
</dbReference>
<protein>
    <submittedName>
        <fullName evidence="17">PAS domain-containing protein</fullName>
    </submittedName>
</protein>
<evidence type="ECO:0000256" key="2">
    <source>
        <dbReference type="ARBA" id="ARBA00022475"/>
    </source>
</evidence>
<feature type="transmembrane region" description="Helical" evidence="13">
    <location>
        <begin position="169"/>
        <end position="191"/>
    </location>
</feature>
<accession>A0A7Y3XA40</accession>
<dbReference type="SMART" id="SM00091">
    <property type="entry name" value="PAS"/>
    <property type="match status" value="2"/>
</dbReference>
<reference evidence="17 18" key="1">
    <citation type="submission" date="2020-05" db="EMBL/GenBank/DDBJ databases">
        <authorList>
            <person name="Ruan W."/>
            <person name="Jeon C.O."/>
            <person name="Chun B.H."/>
        </authorList>
    </citation>
    <scope>NUCLEOTIDE SEQUENCE [LARGE SCALE GENOMIC DNA]</scope>
    <source>
        <strain evidence="17 18">TBZ9</strain>
    </source>
</reference>
<keyword evidence="7 13" id="KW-1133">Transmembrane helix</keyword>
<evidence type="ECO:0000256" key="6">
    <source>
        <dbReference type="ARBA" id="ARBA00022692"/>
    </source>
</evidence>
<keyword evidence="9 11" id="KW-0807">Transducer</keyword>
<dbReference type="Gene3D" id="1.10.287.950">
    <property type="entry name" value="Methyl-accepting chemotaxis protein"/>
    <property type="match status" value="1"/>
</dbReference>
<evidence type="ECO:0000256" key="9">
    <source>
        <dbReference type="ARBA" id="ARBA00023224"/>
    </source>
</evidence>
<keyword evidence="2" id="KW-1003">Cell membrane</keyword>
<evidence type="ECO:0000259" key="14">
    <source>
        <dbReference type="PROSITE" id="PS50111"/>
    </source>
</evidence>